<dbReference type="Gene3D" id="3.10.290.70">
    <property type="match status" value="1"/>
</dbReference>
<dbReference type="EMBL" id="JBEHCU010010052">
    <property type="protein sequence ID" value="KAL1378844.1"/>
    <property type="molecule type" value="Genomic_DNA"/>
</dbReference>
<protein>
    <submittedName>
        <fullName evidence="1">Uncharacterized protein</fullName>
    </submittedName>
</protein>
<dbReference type="Proteomes" id="UP001562425">
    <property type="component" value="Unassembled WGS sequence"/>
</dbReference>
<dbReference type="PANTHER" id="PTHR10394">
    <property type="entry name" value="40S RIBOSOMAL PROTEIN S8"/>
    <property type="match status" value="1"/>
</dbReference>
<dbReference type="AlphaFoldDB" id="A0ABD1CQY8"/>
<keyword evidence="2" id="KW-1185">Reference proteome</keyword>
<evidence type="ECO:0000313" key="1">
    <source>
        <dbReference type="EMBL" id="KAL1378844.1"/>
    </source>
</evidence>
<dbReference type="InterPro" id="IPR001047">
    <property type="entry name" value="Ribosomal_eS8"/>
</dbReference>
<accession>A0ABD1CQY8</accession>
<evidence type="ECO:0000313" key="2">
    <source>
        <dbReference type="Proteomes" id="UP001562425"/>
    </source>
</evidence>
<name>A0ABD1CQY8_CULPP</name>
<proteinExistence type="predicted"/>
<reference evidence="1 2" key="1">
    <citation type="submission" date="2024-05" db="EMBL/GenBank/DDBJ databases">
        <title>Culex pipiens pipiens assembly and annotation.</title>
        <authorList>
            <person name="Alout H."/>
            <person name="Durand T."/>
        </authorList>
    </citation>
    <scope>NUCLEOTIDE SEQUENCE [LARGE SCALE GENOMIC DNA]</scope>
    <source>
        <strain evidence="1">HA-2024</strain>
        <tissue evidence="1">Whole body</tissue>
    </source>
</reference>
<comment type="caution">
    <text evidence="1">The sequence shown here is derived from an EMBL/GenBank/DDBJ whole genome shotgun (WGS) entry which is preliminary data.</text>
</comment>
<sequence>MAEQLKKRESKRNRIHFVRTVRTHCGNRKFRALRLDAGIFAWALEGYSRKAHIVVCTKELVKNTTIVVDAAPFLQWHFLLPLGKKRDLKAG</sequence>
<gene>
    <name evidence="1" type="ORF">pipiens_015311</name>
</gene>
<organism evidence="1 2">
    <name type="scientific">Culex pipiens pipiens</name>
    <name type="common">Northern house mosquito</name>
    <dbReference type="NCBI Taxonomy" id="38569"/>
    <lineage>
        <taxon>Eukaryota</taxon>
        <taxon>Metazoa</taxon>
        <taxon>Ecdysozoa</taxon>
        <taxon>Arthropoda</taxon>
        <taxon>Hexapoda</taxon>
        <taxon>Insecta</taxon>
        <taxon>Pterygota</taxon>
        <taxon>Neoptera</taxon>
        <taxon>Endopterygota</taxon>
        <taxon>Diptera</taxon>
        <taxon>Nematocera</taxon>
        <taxon>Culicoidea</taxon>
        <taxon>Culicidae</taxon>
        <taxon>Culicinae</taxon>
        <taxon>Culicini</taxon>
        <taxon>Culex</taxon>
        <taxon>Culex</taxon>
    </lineage>
</organism>